<feature type="region of interest" description="Disordered" evidence="1">
    <location>
        <begin position="83"/>
        <end position="115"/>
    </location>
</feature>
<evidence type="ECO:0000313" key="3">
    <source>
        <dbReference type="Proteomes" id="UP000682892"/>
    </source>
</evidence>
<dbReference type="HOGENOM" id="CLU_1595881_0_0_1"/>
<dbReference type="AlphaFoldDB" id="Q171P4"/>
<dbReference type="PhylomeDB" id="Q171P4"/>
<dbReference type="eggNOG" id="ENOG502T8D9">
    <property type="taxonomic scope" value="Eukaryota"/>
</dbReference>
<evidence type="ECO:0000313" key="2">
    <source>
        <dbReference type="EMBL" id="EAT40710.1"/>
    </source>
</evidence>
<proteinExistence type="predicted"/>
<feature type="compositionally biased region" description="Low complexity" evidence="1">
    <location>
        <begin position="137"/>
        <end position="146"/>
    </location>
</feature>
<evidence type="ECO:0000256" key="1">
    <source>
        <dbReference type="SAM" id="MobiDB-lite"/>
    </source>
</evidence>
<reference evidence="2" key="2">
    <citation type="journal article" date="2007" name="Science">
        <title>Genome sequence of Aedes aegypti, a major arbovirus vector.</title>
        <authorList>
            <person name="Nene V."/>
            <person name="Wortman J.R."/>
            <person name="Lawson D."/>
            <person name="Haas B."/>
            <person name="Kodira C."/>
            <person name="Tu Z.J."/>
            <person name="Loftus B."/>
            <person name="Xi Z."/>
            <person name="Megy K."/>
            <person name="Grabherr M."/>
            <person name="Ren Q."/>
            <person name="Zdobnov E.M."/>
            <person name="Lobo N.F."/>
            <person name="Campbell K.S."/>
            <person name="Brown S.E."/>
            <person name="Bonaldo M.F."/>
            <person name="Zhu J."/>
            <person name="Sinkins S.P."/>
            <person name="Hogenkamp D.G."/>
            <person name="Amedeo P."/>
            <person name="Arensburger P."/>
            <person name="Atkinson P.W."/>
            <person name="Bidwell S."/>
            <person name="Biedler J."/>
            <person name="Birney E."/>
            <person name="Bruggner R.V."/>
            <person name="Costas J."/>
            <person name="Coy M.R."/>
            <person name="Crabtree J."/>
            <person name="Crawford M."/>
            <person name="Debruyn B."/>
            <person name="Decaprio D."/>
            <person name="Eiglmeier K."/>
            <person name="Eisenstadt E."/>
            <person name="El-Dorry H."/>
            <person name="Gelbart W.M."/>
            <person name="Gomes S.L."/>
            <person name="Hammond M."/>
            <person name="Hannick L.I."/>
            <person name="Hogan J.R."/>
            <person name="Holmes M.H."/>
            <person name="Jaffe D."/>
            <person name="Johnston J.S."/>
            <person name="Kennedy R.C."/>
            <person name="Koo H."/>
            <person name="Kravitz S."/>
            <person name="Kriventseva E.V."/>
            <person name="Kulp D."/>
            <person name="Labutti K."/>
            <person name="Lee E."/>
            <person name="Li S."/>
            <person name="Lovin D.D."/>
            <person name="Mao C."/>
            <person name="Mauceli E."/>
            <person name="Menck C.F."/>
            <person name="Miller J.R."/>
            <person name="Montgomery P."/>
            <person name="Mori A."/>
            <person name="Nascimento A.L."/>
            <person name="Naveira H.F."/>
            <person name="Nusbaum C."/>
            <person name="O'leary S."/>
            <person name="Orvis J."/>
            <person name="Pertea M."/>
            <person name="Quesneville H."/>
            <person name="Reidenbach K.R."/>
            <person name="Rogers Y.H."/>
            <person name="Roth C.W."/>
            <person name="Schneider J.R."/>
            <person name="Schatz M."/>
            <person name="Shumway M."/>
            <person name="Stanke M."/>
            <person name="Stinson E.O."/>
            <person name="Tubio J.M."/>
            <person name="Vanzee J.P."/>
            <person name="Verjovski-Almeida S."/>
            <person name="Werner D."/>
            <person name="White O."/>
            <person name="Wyder S."/>
            <person name="Zeng Q."/>
            <person name="Zhao Q."/>
            <person name="Zhao Y."/>
            <person name="Hill C.A."/>
            <person name="Raikhel A.S."/>
            <person name="Soares M.B."/>
            <person name="Knudson D.L."/>
            <person name="Lee N.H."/>
            <person name="Galagan J."/>
            <person name="Salzberg S.L."/>
            <person name="Paulsen I.T."/>
            <person name="Dimopoulos G."/>
            <person name="Collins F.H."/>
            <person name="Birren B."/>
            <person name="Fraser-Liggett C.M."/>
            <person name="Severson D.W."/>
        </authorList>
    </citation>
    <scope>NUCLEOTIDE SEQUENCE [LARGE SCALE GENOMIC DNA]</scope>
    <source>
        <strain evidence="2">Liverpool</strain>
    </source>
</reference>
<organism evidence="2 3">
    <name type="scientific">Aedes aegypti</name>
    <name type="common">Yellowfever mosquito</name>
    <name type="synonym">Culex aegypti</name>
    <dbReference type="NCBI Taxonomy" id="7159"/>
    <lineage>
        <taxon>Eukaryota</taxon>
        <taxon>Metazoa</taxon>
        <taxon>Ecdysozoa</taxon>
        <taxon>Arthropoda</taxon>
        <taxon>Hexapoda</taxon>
        <taxon>Insecta</taxon>
        <taxon>Pterygota</taxon>
        <taxon>Neoptera</taxon>
        <taxon>Endopterygota</taxon>
        <taxon>Diptera</taxon>
        <taxon>Nematocera</taxon>
        <taxon>Culicoidea</taxon>
        <taxon>Culicidae</taxon>
        <taxon>Culicinae</taxon>
        <taxon>Aedini</taxon>
        <taxon>Aedes</taxon>
        <taxon>Stegomyia</taxon>
    </lineage>
</organism>
<dbReference type="Proteomes" id="UP000682892">
    <property type="component" value="Unassembled WGS sequence"/>
</dbReference>
<reference evidence="2" key="3">
    <citation type="submission" date="2012-09" db="EMBL/GenBank/DDBJ databases">
        <authorList>
            <consortium name="VectorBase"/>
        </authorList>
    </citation>
    <scope>NUCLEOTIDE SEQUENCE</scope>
    <source>
        <strain evidence="2">Liverpool</strain>
    </source>
</reference>
<protein>
    <submittedName>
        <fullName evidence="2">AAEL007577-PA</fullName>
    </submittedName>
</protein>
<feature type="compositionally biased region" description="Low complexity" evidence="1">
    <location>
        <begin position="84"/>
        <end position="102"/>
    </location>
</feature>
<dbReference type="PaxDb" id="7159-AAEL007577-PA"/>
<gene>
    <name evidence="2" type="ORF">AaeL_AAEL007577</name>
</gene>
<name>Q171P4_AEDAE</name>
<sequence>MWTYMMAAARGDRAMSSISQRHQSSRNDFDSPSIYHFNRVQRPLYNTTHRAPALCNGPSTISTTPFGSNTIYQNFNPSTAGSFSSVATTPSLSTTTTPAPVSGPGGSASTPTAQQPALAFTTRNRIEVASEQGSMPNSNSKNSKNNHLSQPVIECERDDFLGNFNTF</sequence>
<reference evidence="2" key="1">
    <citation type="submission" date="2005-10" db="EMBL/GenBank/DDBJ databases">
        <authorList>
            <person name="Loftus B.J."/>
            <person name="Nene V.M."/>
            <person name="Hannick L.I."/>
            <person name="Bidwell S."/>
            <person name="Haas B."/>
            <person name="Amedeo P."/>
            <person name="Orvis J."/>
            <person name="Wortman J.R."/>
            <person name="White O.R."/>
            <person name="Salzberg S."/>
            <person name="Shumway M."/>
            <person name="Koo H."/>
            <person name="Zhao Y."/>
            <person name="Holmes M."/>
            <person name="Miller J."/>
            <person name="Schatz M."/>
            <person name="Pop M."/>
            <person name="Pai G."/>
            <person name="Utterback T."/>
            <person name="Rogers Y.-H."/>
            <person name="Kravitz S."/>
            <person name="Fraser C.M."/>
        </authorList>
    </citation>
    <scope>NUCLEOTIDE SEQUENCE</scope>
    <source>
        <strain evidence="2">Liverpool</strain>
    </source>
</reference>
<accession>Q171P4</accession>
<feature type="region of interest" description="Disordered" evidence="1">
    <location>
        <begin position="130"/>
        <end position="149"/>
    </location>
</feature>
<dbReference type="EMBL" id="CH477449">
    <property type="protein sequence ID" value="EAT40710.1"/>
    <property type="molecule type" value="Genomic_DNA"/>
</dbReference>
<dbReference type="OMA" id="RNEFDSP"/>
<feature type="region of interest" description="Disordered" evidence="1">
    <location>
        <begin position="14"/>
        <end position="33"/>
    </location>
</feature>
<dbReference type="VEuPathDB" id="VectorBase:AAEL019744"/>